<evidence type="ECO:0000256" key="7">
    <source>
        <dbReference type="SAM" id="SignalP"/>
    </source>
</evidence>
<dbReference type="GO" id="GO:0009055">
    <property type="term" value="F:electron transfer activity"/>
    <property type="evidence" value="ECO:0007669"/>
    <property type="project" value="InterPro"/>
</dbReference>
<evidence type="ECO:0000259" key="8">
    <source>
        <dbReference type="PROSITE" id="PS51007"/>
    </source>
</evidence>
<accession>G2J9P2</accession>
<evidence type="ECO:0000256" key="1">
    <source>
        <dbReference type="ARBA" id="ARBA00022448"/>
    </source>
</evidence>
<feature type="chain" id="PRO_5003431631" evidence="7">
    <location>
        <begin position="24"/>
        <end position="117"/>
    </location>
</feature>
<sequence length="117" mass="12624">MRTGSFVFAAAALSALSAHPVHAAHPARGRALVERSTCAACHGKDLNTPISADYPKLAGQHADYLYITMRAYQNGGNSIIGRKNPIMAAQMQNFSQRDLRDIAAYIESLPGDLVLKK</sequence>
<dbReference type="InterPro" id="IPR009056">
    <property type="entry name" value="Cyt_c-like_dom"/>
</dbReference>
<keyword evidence="7" id="KW-0732">Signal</keyword>
<evidence type="ECO:0000256" key="4">
    <source>
        <dbReference type="ARBA" id="ARBA00022982"/>
    </source>
</evidence>
<dbReference type="AlphaFoldDB" id="G2J9P2"/>
<dbReference type="RefSeq" id="WP_006682678.1">
    <property type="nucleotide sequence ID" value="NZ_CAFB01000041.1"/>
</dbReference>
<dbReference type="GO" id="GO:0046872">
    <property type="term" value="F:metal ion binding"/>
    <property type="evidence" value="ECO:0007669"/>
    <property type="project" value="UniProtKB-KW"/>
</dbReference>
<dbReference type="OrthoDB" id="8777614at2"/>
<evidence type="ECO:0000313" key="9">
    <source>
        <dbReference type="EMBL" id="CCD29489.1"/>
    </source>
</evidence>
<dbReference type="InterPro" id="IPR036909">
    <property type="entry name" value="Cyt_c-like_dom_sf"/>
</dbReference>
<keyword evidence="2 6" id="KW-0349">Heme</keyword>
<reference evidence="9 10" key="1">
    <citation type="submission" date="2011-08" db="EMBL/GenBank/DDBJ databases">
        <title>The genome of the obligate endobacterium of an arbuscular mycorrhizal fungus reveals an interphylum network of nutritional interactions.</title>
        <authorList>
            <person name="Ghignone S."/>
            <person name="Salvioli A."/>
            <person name="Anca I."/>
            <person name="Lumini E."/>
            <person name="Ortu G."/>
            <person name="Petiti L."/>
            <person name="Cruveiller S."/>
            <person name="Bianciotto V."/>
            <person name="Piffanelli P."/>
            <person name="Lanfranco L."/>
            <person name="Bonfante P."/>
        </authorList>
    </citation>
    <scope>NUCLEOTIDE SEQUENCE [LARGE SCALE GENOMIC DNA]</scope>
    <source>
        <strain evidence="9 10">BEG34</strain>
    </source>
</reference>
<feature type="domain" description="Cytochrome c" evidence="8">
    <location>
        <begin position="24"/>
        <end position="110"/>
    </location>
</feature>
<proteinExistence type="predicted"/>
<comment type="caution">
    <text evidence="9">The sequence shown here is derived from an EMBL/GenBank/DDBJ whole genome shotgun (WGS) entry which is preliminary data.</text>
</comment>
<dbReference type="STRING" id="1070319.CAGGBEG34_240062"/>
<dbReference type="Proteomes" id="UP000054051">
    <property type="component" value="Unassembled WGS sequence"/>
</dbReference>
<dbReference type="InterPro" id="IPR050597">
    <property type="entry name" value="Cytochrome_c_Oxidase_Subunit"/>
</dbReference>
<keyword evidence="3 6" id="KW-0479">Metal-binding</keyword>
<protein>
    <submittedName>
        <fullName evidence="9">Putative cytochrome c</fullName>
    </submittedName>
</protein>
<evidence type="ECO:0000256" key="2">
    <source>
        <dbReference type="ARBA" id="ARBA00022617"/>
    </source>
</evidence>
<name>G2J9P2_9BURK</name>
<evidence type="ECO:0000256" key="5">
    <source>
        <dbReference type="ARBA" id="ARBA00023004"/>
    </source>
</evidence>
<keyword evidence="1" id="KW-0813">Transport</keyword>
<evidence type="ECO:0000313" key="10">
    <source>
        <dbReference type="Proteomes" id="UP000054051"/>
    </source>
</evidence>
<dbReference type="eggNOG" id="COG2863">
    <property type="taxonomic scope" value="Bacteria"/>
</dbReference>
<dbReference type="PROSITE" id="PS51007">
    <property type="entry name" value="CYTC"/>
    <property type="match status" value="1"/>
</dbReference>
<dbReference type="SUPFAM" id="SSF46626">
    <property type="entry name" value="Cytochrome c"/>
    <property type="match status" value="1"/>
</dbReference>
<evidence type="ECO:0000256" key="3">
    <source>
        <dbReference type="ARBA" id="ARBA00022723"/>
    </source>
</evidence>
<dbReference type="GO" id="GO:0020037">
    <property type="term" value="F:heme binding"/>
    <property type="evidence" value="ECO:0007669"/>
    <property type="project" value="InterPro"/>
</dbReference>
<dbReference type="EMBL" id="CAFB01000041">
    <property type="protein sequence ID" value="CCD29489.1"/>
    <property type="molecule type" value="Genomic_DNA"/>
</dbReference>
<dbReference type="Pfam" id="PF00034">
    <property type="entry name" value="Cytochrom_C"/>
    <property type="match status" value="1"/>
</dbReference>
<gene>
    <name evidence="9" type="ORF">CAGGBEG34_240062</name>
</gene>
<keyword evidence="5 6" id="KW-0408">Iron</keyword>
<dbReference type="Gene3D" id="1.10.760.10">
    <property type="entry name" value="Cytochrome c-like domain"/>
    <property type="match status" value="1"/>
</dbReference>
<organism evidence="9 10">
    <name type="scientific">Candidatus Glomeribacter gigasporarum BEG34</name>
    <dbReference type="NCBI Taxonomy" id="1070319"/>
    <lineage>
        <taxon>Bacteria</taxon>
        <taxon>Pseudomonadati</taxon>
        <taxon>Pseudomonadota</taxon>
        <taxon>Betaproteobacteria</taxon>
        <taxon>Burkholderiales</taxon>
        <taxon>Burkholderiaceae</taxon>
        <taxon>Candidatus Glomeribacter</taxon>
    </lineage>
</organism>
<keyword evidence="10" id="KW-1185">Reference proteome</keyword>
<dbReference type="PANTHER" id="PTHR33751:SF9">
    <property type="entry name" value="CYTOCHROME C4"/>
    <property type="match status" value="1"/>
</dbReference>
<keyword evidence="4" id="KW-0249">Electron transport</keyword>
<dbReference type="PANTHER" id="PTHR33751">
    <property type="entry name" value="CBB3-TYPE CYTOCHROME C OXIDASE SUBUNIT FIXP"/>
    <property type="match status" value="1"/>
</dbReference>
<evidence type="ECO:0000256" key="6">
    <source>
        <dbReference type="PROSITE-ProRule" id="PRU00433"/>
    </source>
</evidence>
<feature type="signal peptide" evidence="7">
    <location>
        <begin position="1"/>
        <end position="23"/>
    </location>
</feature>